<protein>
    <submittedName>
        <fullName evidence="2">Rhodanese</fullName>
    </submittedName>
</protein>
<organism evidence="2 3">
    <name type="scientific">Algimonas porphyrae</name>
    <dbReference type="NCBI Taxonomy" id="1128113"/>
    <lineage>
        <taxon>Bacteria</taxon>
        <taxon>Pseudomonadati</taxon>
        <taxon>Pseudomonadota</taxon>
        <taxon>Alphaproteobacteria</taxon>
        <taxon>Maricaulales</taxon>
        <taxon>Robiginitomaculaceae</taxon>
        <taxon>Algimonas</taxon>
    </lineage>
</organism>
<dbReference type="PROSITE" id="PS50206">
    <property type="entry name" value="RHODANESE_3"/>
    <property type="match status" value="1"/>
</dbReference>
<dbReference type="SUPFAM" id="SSF52821">
    <property type="entry name" value="Rhodanese/Cell cycle control phosphatase"/>
    <property type="match status" value="1"/>
</dbReference>
<name>A0ABQ5V3H7_9PROT</name>
<accession>A0ABQ5V3H7</accession>
<dbReference type="InterPro" id="IPR001763">
    <property type="entry name" value="Rhodanese-like_dom"/>
</dbReference>
<evidence type="ECO:0000259" key="1">
    <source>
        <dbReference type="PROSITE" id="PS50206"/>
    </source>
</evidence>
<dbReference type="EMBL" id="BSNJ01000010">
    <property type="protein sequence ID" value="GLQ22084.1"/>
    <property type="molecule type" value="Genomic_DNA"/>
</dbReference>
<feature type="domain" description="Rhodanese" evidence="1">
    <location>
        <begin position="32"/>
        <end position="129"/>
    </location>
</feature>
<dbReference type="Proteomes" id="UP001161390">
    <property type="component" value="Unassembled WGS sequence"/>
</dbReference>
<proteinExistence type="predicted"/>
<gene>
    <name evidence="2" type="ORF">GCM10007854_30390</name>
</gene>
<keyword evidence="3" id="KW-1185">Reference proteome</keyword>
<dbReference type="InterPro" id="IPR036873">
    <property type="entry name" value="Rhodanese-like_dom_sf"/>
</dbReference>
<reference evidence="2" key="2">
    <citation type="submission" date="2023-01" db="EMBL/GenBank/DDBJ databases">
        <title>Draft genome sequence of Algimonas porphyrae strain NBRC 108216.</title>
        <authorList>
            <person name="Sun Q."/>
            <person name="Mori K."/>
        </authorList>
    </citation>
    <scope>NUCLEOTIDE SEQUENCE</scope>
    <source>
        <strain evidence="2">NBRC 108216</strain>
    </source>
</reference>
<dbReference type="PANTHER" id="PTHR44086:SF13">
    <property type="entry name" value="THIOSULFATE SULFURTRANSFERASE PSPE"/>
    <property type="match status" value="1"/>
</dbReference>
<sequence>MTEMHIGFHEMISAADAEIQTVSIEAARAMLEDESVQIVDLRDVRELERDGMIPGAFHCPRGMLEFWVHPDSPYHKEAFAQDKTFVFYCGSGWRSALSGKAVQDMGLKKVSHLEGGFSAWKKSGAPVAQREARKPR</sequence>
<dbReference type="SMART" id="SM00450">
    <property type="entry name" value="RHOD"/>
    <property type="match status" value="1"/>
</dbReference>
<evidence type="ECO:0000313" key="2">
    <source>
        <dbReference type="EMBL" id="GLQ22084.1"/>
    </source>
</evidence>
<dbReference type="CDD" id="cd01447">
    <property type="entry name" value="Polysulfide_ST"/>
    <property type="match status" value="1"/>
</dbReference>
<dbReference type="Pfam" id="PF00581">
    <property type="entry name" value="Rhodanese"/>
    <property type="match status" value="1"/>
</dbReference>
<reference evidence="2" key="1">
    <citation type="journal article" date="2014" name="Int. J. Syst. Evol. Microbiol.">
        <title>Complete genome of a new Firmicutes species belonging to the dominant human colonic microbiota ('Ruminococcus bicirculans') reveals two chromosomes and a selective capacity to utilize plant glucans.</title>
        <authorList>
            <consortium name="NISC Comparative Sequencing Program"/>
            <person name="Wegmann U."/>
            <person name="Louis P."/>
            <person name="Goesmann A."/>
            <person name="Henrissat B."/>
            <person name="Duncan S.H."/>
            <person name="Flint H.J."/>
        </authorList>
    </citation>
    <scope>NUCLEOTIDE SEQUENCE</scope>
    <source>
        <strain evidence="2">NBRC 108216</strain>
    </source>
</reference>
<evidence type="ECO:0000313" key="3">
    <source>
        <dbReference type="Proteomes" id="UP001161390"/>
    </source>
</evidence>
<comment type="caution">
    <text evidence="2">The sequence shown here is derived from an EMBL/GenBank/DDBJ whole genome shotgun (WGS) entry which is preliminary data.</text>
</comment>
<dbReference type="Gene3D" id="3.40.250.10">
    <property type="entry name" value="Rhodanese-like domain"/>
    <property type="match status" value="1"/>
</dbReference>
<dbReference type="PANTHER" id="PTHR44086">
    <property type="entry name" value="THIOSULFATE SULFURTRANSFERASE RDL2, MITOCHONDRIAL-RELATED"/>
    <property type="match status" value="1"/>
</dbReference>